<gene>
    <name evidence="1" type="ORF">RVIR1_01900</name>
</gene>
<sequence length="161" mass="18458">MKWNLMPVTNETRLPNGLTQRQFAFYNLLIKQMDEMGKMDAKQAAIEAGFSSTNASRIATRLLKKPEGKAYLKSLQVKSIHSATATMDWVMEKLIRVVYAGISDNGTINGKFLKDSLRALSEINKIKGYYAPEKEFYLNMTMDDVQEARARELTIKYTREY</sequence>
<dbReference type="Proteomes" id="UP000282483">
    <property type="component" value="Chromosome"/>
</dbReference>
<dbReference type="EMBL" id="AP018005">
    <property type="protein sequence ID" value="BBB14727.1"/>
    <property type="molecule type" value="Genomic_DNA"/>
</dbReference>
<dbReference type="Gene3D" id="1.10.10.1400">
    <property type="entry name" value="Terminase, small subunit, N-terminal DNA-binding domain, HTH motif"/>
    <property type="match status" value="1"/>
</dbReference>
<evidence type="ECO:0000313" key="1">
    <source>
        <dbReference type="EMBL" id="BBB14727.1"/>
    </source>
</evidence>
<dbReference type="InterPro" id="IPR005335">
    <property type="entry name" value="Terminase_ssu"/>
</dbReference>
<accession>A0A2Z5V6V9</accession>
<reference evidence="1 2" key="1">
    <citation type="submission" date="2017-03" db="EMBL/GenBank/DDBJ databases">
        <title>The genome sequence of Candidatus Rickettsiella viridis.</title>
        <authorList>
            <person name="Nikoh N."/>
            <person name="Tsuchida T."/>
            <person name="Yamaguchi K."/>
            <person name="Maeda T."/>
            <person name="Shigenobu S."/>
            <person name="Fukatsu T."/>
        </authorList>
    </citation>
    <scope>NUCLEOTIDE SEQUENCE [LARGE SCALE GENOMIC DNA]</scope>
    <source>
        <strain evidence="1 2">Ap-RA04</strain>
    </source>
</reference>
<proteinExistence type="predicted"/>
<keyword evidence="2" id="KW-1185">Reference proteome</keyword>
<organism evidence="1 2">
    <name type="scientific">Candidatus Rickettsiella viridis</name>
    <dbReference type="NCBI Taxonomy" id="676208"/>
    <lineage>
        <taxon>Bacteria</taxon>
        <taxon>Pseudomonadati</taxon>
        <taxon>Pseudomonadota</taxon>
        <taxon>Gammaproteobacteria</taxon>
        <taxon>Legionellales</taxon>
        <taxon>Coxiellaceae</taxon>
        <taxon>Rickettsiella</taxon>
    </lineage>
</organism>
<protein>
    <submittedName>
        <fullName evidence="1">Terminase small subunit</fullName>
    </submittedName>
</protein>
<dbReference type="RefSeq" id="WP_232019580.1">
    <property type="nucleotide sequence ID" value="NZ_AP018005.1"/>
</dbReference>
<dbReference type="KEGG" id="rvi:RVIR1_01900"/>
<evidence type="ECO:0000313" key="2">
    <source>
        <dbReference type="Proteomes" id="UP000282483"/>
    </source>
</evidence>
<dbReference type="InterPro" id="IPR038713">
    <property type="entry name" value="Terminase_Gp1_N_sf"/>
</dbReference>
<dbReference type="AlphaFoldDB" id="A0A2Z5V6V9"/>
<dbReference type="GO" id="GO:0051276">
    <property type="term" value="P:chromosome organization"/>
    <property type="evidence" value="ECO:0007669"/>
    <property type="project" value="InterPro"/>
</dbReference>
<dbReference type="Pfam" id="PF03592">
    <property type="entry name" value="Terminase_2"/>
    <property type="match status" value="1"/>
</dbReference>
<name>A0A2Z5V6V9_9COXI</name>